<dbReference type="Gene3D" id="2.40.50.140">
    <property type="entry name" value="Nucleic acid-binding proteins"/>
    <property type="match status" value="1"/>
</dbReference>
<gene>
    <name evidence="1" type="ORF">CCAM_LOCUS37654</name>
</gene>
<evidence type="ECO:0000313" key="2">
    <source>
        <dbReference type="Proteomes" id="UP000595140"/>
    </source>
</evidence>
<dbReference type="AlphaFoldDB" id="A0A484N6L7"/>
<sequence length="190" mass="21351">MYLVEDDFLRCTCTTTIEALKDYTENGNYAVYGTIKGVDGGSDWFITACQCGSEVIPRSGSYYCSDCKKRVLNVIPRPGSMMTTCFNEFDPTYNVIDVCFNEQIIAKFKDMNSPFFSPQADIAPRFSTGEKEKTHGFLEGDTSSCVKDLVADFVETVDSRSLQAEDDMNNLTPLKRMQEKEAMTMSQSTR</sequence>
<dbReference type="OrthoDB" id="1924490at2759"/>
<name>A0A484N6L7_9ASTE</name>
<dbReference type="EMBL" id="OOIL02005823">
    <property type="protein sequence ID" value="VFQ95878.1"/>
    <property type="molecule type" value="Genomic_DNA"/>
</dbReference>
<dbReference type="InterPro" id="IPR012340">
    <property type="entry name" value="NA-bd_OB-fold"/>
</dbReference>
<keyword evidence="2" id="KW-1185">Reference proteome</keyword>
<organism evidence="1 2">
    <name type="scientific">Cuscuta campestris</name>
    <dbReference type="NCBI Taxonomy" id="132261"/>
    <lineage>
        <taxon>Eukaryota</taxon>
        <taxon>Viridiplantae</taxon>
        <taxon>Streptophyta</taxon>
        <taxon>Embryophyta</taxon>
        <taxon>Tracheophyta</taxon>
        <taxon>Spermatophyta</taxon>
        <taxon>Magnoliopsida</taxon>
        <taxon>eudicotyledons</taxon>
        <taxon>Gunneridae</taxon>
        <taxon>Pentapetalae</taxon>
        <taxon>asterids</taxon>
        <taxon>lamiids</taxon>
        <taxon>Solanales</taxon>
        <taxon>Convolvulaceae</taxon>
        <taxon>Cuscuteae</taxon>
        <taxon>Cuscuta</taxon>
        <taxon>Cuscuta subgen. Grammica</taxon>
        <taxon>Cuscuta sect. Cleistogrammica</taxon>
    </lineage>
</organism>
<evidence type="ECO:0008006" key="3">
    <source>
        <dbReference type="Google" id="ProtNLM"/>
    </source>
</evidence>
<proteinExistence type="predicted"/>
<evidence type="ECO:0000313" key="1">
    <source>
        <dbReference type="EMBL" id="VFQ95878.1"/>
    </source>
</evidence>
<reference evidence="1 2" key="1">
    <citation type="submission" date="2018-04" db="EMBL/GenBank/DDBJ databases">
        <authorList>
            <person name="Vogel A."/>
        </authorList>
    </citation>
    <scope>NUCLEOTIDE SEQUENCE [LARGE SCALE GENOMIC DNA]</scope>
</reference>
<accession>A0A484N6L7</accession>
<protein>
    <recommendedName>
        <fullName evidence="3">Replication factor A C-terminal domain-containing protein</fullName>
    </recommendedName>
</protein>
<dbReference type="Proteomes" id="UP000595140">
    <property type="component" value="Unassembled WGS sequence"/>
</dbReference>